<dbReference type="InterPro" id="IPR050646">
    <property type="entry name" value="Cas1"/>
</dbReference>
<comment type="cofactor">
    <cofactor evidence="10">
        <name>Mg(2+)</name>
        <dbReference type="ChEBI" id="CHEBI:18420"/>
    </cofactor>
    <cofactor evidence="10">
        <name>Mn(2+)</name>
        <dbReference type="ChEBI" id="CHEBI:29035"/>
    </cofactor>
</comment>
<dbReference type="RefSeq" id="WP_393010930.1">
    <property type="nucleotide sequence ID" value="NZ_JAZAQF010000023.1"/>
</dbReference>
<comment type="function">
    <text evidence="10">CRISPR (clustered regularly interspaced short palindromic repeat), is an adaptive immune system that provides protection against mobile genetic elements (viruses, transposable elements and conjugative plasmids). CRISPR clusters contain spacers, sequences complementary to antecedent mobile elements, and target invading nucleic acids. CRISPR clusters are transcribed and processed into CRISPR RNA (crRNA). Acts as a dsDNA endonuclease. Involved in the integration of spacer DNA into the CRISPR cassette.</text>
</comment>
<feature type="binding site" evidence="10">
    <location>
        <position position="220"/>
    </location>
    <ligand>
        <name>Mn(2+)</name>
        <dbReference type="ChEBI" id="CHEBI:29035"/>
    </ligand>
</feature>
<evidence type="ECO:0000256" key="4">
    <source>
        <dbReference type="ARBA" id="ARBA00022801"/>
    </source>
</evidence>
<evidence type="ECO:0000256" key="3">
    <source>
        <dbReference type="ARBA" id="ARBA00022759"/>
    </source>
</evidence>
<comment type="caution">
    <text evidence="11">The sequence shown here is derived from an EMBL/GenBank/DDBJ whole genome shotgun (WGS) entry which is preliminary data.</text>
</comment>
<dbReference type="Gene3D" id="3.100.10.20">
    <property type="entry name" value="CRISPR-associated endonuclease Cas1, N-terminal domain"/>
    <property type="match status" value="1"/>
</dbReference>
<dbReference type="EC" id="3.1.-.-" evidence="10"/>
<name>A0ABW7C6U5_9CYAN</name>
<proteinExistence type="inferred from homology"/>
<sequence>MRSLYLSQQGSRVTVRADRLTVQQGDEPAQMIALPLLDQILVFGNVQLTTQVLRACLVRDVPVVYLSRMGYCHGRLTAIHRGYRALARHQADLSFGDRLLVARAIVANKLHNSRILLQRYRQRGHDLGPDLDQFRHLGDRARQATSLDALFGLEGAGAAAYFGAWRSILADSGLGFRDRNRRPPQDPINAFLSFGYQVLWNHLLVLVELQGLDPYAGCLHEPSDRHPALVSDLLEEFRAPLVDAVVLGLVNRGQVDRTQHTEQRDGGCFLNEAGRKLYLQAFIDRMEGAIDQDEGGSIPRWELLSRQVRAYKQFVYQPVYTYQPYRLRT</sequence>
<keyword evidence="1 10" id="KW-0540">Nuclease</keyword>
<dbReference type="PANTHER" id="PTHR34353:SF2">
    <property type="entry name" value="CRISPR-ASSOCIATED ENDONUCLEASE CAS1 1"/>
    <property type="match status" value="1"/>
</dbReference>
<comment type="subunit">
    <text evidence="9 10">Homodimer, forms a heterotetramer with a Cas2 homodimer.</text>
</comment>
<evidence type="ECO:0000256" key="9">
    <source>
        <dbReference type="ARBA" id="ARBA00038592"/>
    </source>
</evidence>
<evidence type="ECO:0000313" key="11">
    <source>
        <dbReference type="EMBL" id="MFG3816896.1"/>
    </source>
</evidence>
<keyword evidence="7 10" id="KW-0238">DNA-binding</keyword>
<gene>
    <name evidence="10 11" type="primary">cas1</name>
    <name evidence="11" type="ORF">VPK24_04535</name>
</gene>
<evidence type="ECO:0000256" key="5">
    <source>
        <dbReference type="ARBA" id="ARBA00022842"/>
    </source>
</evidence>
<dbReference type="InterPro" id="IPR042206">
    <property type="entry name" value="CRISPR-assoc_Cas1_C"/>
</dbReference>
<dbReference type="Proteomes" id="UP001604335">
    <property type="component" value="Unassembled WGS sequence"/>
</dbReference>
<dbReference type="InterPro" id="IPR002729">
    <property type="entry name" value="CRISPR-assoc_Cas1"/>
</dbReference>
<dbReference type="PANTHER" id="PTHR34353">
    <property type="entry name" value="CRISPR-ASSOCIATED ENDONUCLEASE CAS1 1"/>
    <property type="match status" value="1"/>
</dbReference>
<dbReference type="EMBL" id="JAZAQF010000023">
    <property type="protein sequence ID" value="MFG3816896.1"/>
    <property type="molecule type" value="Genomic_DNA"/>
</dbReference>
<dbReference type="Gene3D" id="1.20.120.920">
    <property type="entry name" value="CRISPR-associated endonuclease Cas1, C-terminal domain"/>
    <property type="match status" value="1"/>
</dbReference>
<dbReference type="NCBIfam" id="TIGR00287">
    <property type="entry name" value="cas1"/>
    <property type="match status" value="1"/>
</dbReference>
<organism evidence="11 12">
    <name type="scientific">Limnothrix redekei LRLZ20PSL1</name>
    <dbReference type="NCBI Taxonomy" id="3112953"/>
    <lineage>
        <taxon>Bacteria</taxon>
        <taxon>Bacillati</taxon>
        <taxon>Cyanobacteriota</taxon>
        <taxon>Cyanophyceae</taxon>
        <taxon>Pseudanabaenales</taxon>
        <taxon>Pseudanabaenaceae</taxon>
        <taxon>Limnothrix</taxon>
    </lineage>
</organism>
<evidence type="ECO:0000256" key="7">
    <source>
        <dbReference type="ARBA" id="ARBA00023125"/>
    </source>
</evidence>
<keyword evidence="6 10" id="KW-0051">Antiviral defense</keyword>
<accession>A0ABW7C6U5</accession>
<evidence type="ECO:0000256" key="8">
    <source>
        <dbReference type="ARBA" id="ARBA00023211"/>
    </source>
</evidence>
<keyword evidence="12" id="KW-1185">Reference proteome</keyword>
<keyword evidence="3 10" id="KW-0255">Endonuclease</keyword>
<keyword evidence="4 10" id="KW-0378">Hydrolase</keyword>
<dbReference type="HAMAP" id="MF_01470">
    <property type="entry name" value="Cas1"/>
    <property type="match status" value="1"/>
</dbReference>
<evidence type="ECO:0000256" key="1">
    <source>
        <dbReference type="ARBA" id="ARBA00022722"/>
    </source>
</evidence>
<evidence type="ECO:0000313" key="12">
    <source>
        <dbReference type="Proteomes" id="UP001604335"/>
    </source>
</evidence>
<dbReference type="InterPro" id="IPR042211">
    <property type="entry name" value="CRISPR-assoc_Cas1_N"/>
</dbReference>
<evidence type="ECO:0000256" key="2">
    <source>
        <dbReference type="ARBA" id="ARBA00022723"/>
    </source>
</evidence>
<keyword evidence="2 10" id="KW-0479">Metal-binding</keyword>
<dbReference type="CDD" id="cd09634">
    <property type="entry name" value="Cas1_I-II-III"/>
    <property type="match status" value="1"/>
</dbReference>
<evidence type="ECO:0000256" key="10">
    <source>
        <dbReference type="HAMAP-Rule" id="MF_01470"/>
    </source>
</evidence>
<dbReference type="Pfam" id="PF01867">
    <property type="entry name" value="Cas_Cas1"/>
    <property type="match status" value="1"/>
</dbReference>
<keyword evidence="8 10" id="KW-0464">Manganese</keyword>
<reference evidence="12" key="1">
    <citation type="journal article" date="2024" name="Algal Res.">
        <title>Biochemical, toxicological and genomic investigation of a high-biomass producing Limnothrix strain isolated from Italian shallow drinking water reservoir.</title>
        <authorList>
            <person name="Simonazzi M."/>
            <person name="Shishido T.K."/>
            <person name="Delbaje E."/>
            <person name="Wahlsten M."/>
            <person name="Fewer D.P."/>
            <person name="Sivonen K."/>
            <person name="Pezzolesi L."/>
            <person name="Pistocchi R."/>
        </authorList>
    </citation>
    <scope>NUCLEOTIDE SEQUENCE [LARGE SCALE GENOMIC DNA]</scope>
    <source>
        <strain evidence="12">LRLZ20PSL1</strain>
    </source>
</reference>
<dbReference type="GO" id="GO:0004519">
    <property type="term" value="F:endonuclease activity"/>
    <property type="evidence" value="ECO:0007669"/>
    <property type="project" value="UniProtKB-KW"/>
</dbReference>
<keyword evidence="5 10" id="KW-0460">Magnesium</keyword>
<protein>
    <recommendedName>
        <fullName evidence="10">CRISPR-associated endonuclease Cas1</fullName>
        <ecNumber evidence="10">3.1.-.-</ecNumber>
    </recommendedName>
</protein>
<feature type="binding site" evidence="10">
    <location>
        <position position="154"/>
    </location>
    <ligand>
        <name>Mn(2+)</name>
        <dbReference type="ChEBI" id="CHEBI:29035"/>
    </ligand>
</feature>
<feature type="binding site" evidence="10">
    <location>
        <position position="235"/>
    </location>
    <ligand>
        <name>Mn(2+)</name>
        <dbReference type="ChEBI" id="CHEBI:29035"/>
    </ligand>
</feature>
<evidence type="ECO:0000256" key="6">
    <source>
        <dbReference type="ARBA" id="ARBA00023118"/>
    </source>
</evidence>
<comment type="similarity">
    <text evidence="10">Belongs to the CRISPR-associated endonuclease Cas1 family.</text>
</comment>